<dbReference type="GO" id="GO:0006400">
    <property type="term" value="P:tRNA modification"/>
    <property type="evidence" value="ECO:0007669"/>
    <property type="project" value="InterPro"/>
</dbReference>
<dbReference type="FunFam" id="3.30.2300.10:FF:000001">
    <property type="entry name" value="THUMP domain-containing protein 1"/>
    <property type="match status" value="1"/>
</dbReference>
<reference evidence="5" key="2">
    <citation type="journal article" date="2015" name="Genome Announc.">
        <title>Genome sequence of the AIDS-associated pathogen Penicillium marneffei (ATCC18224) and its near taxonomic relative Talaromyces stipitatus (ATCC10500).</title>
        <authorList>
            <person name="Nierman W.C."/>
            <person name="Fedorova-Abrams N.D."/>
            <person name="Andrianopoulos A."/>
        </authorList>
    </citation>
    <scope>NUCLEOTIDE SEQUENCE [LARGE SCALE GENOMIC DNA]</scope>
    <source>
        <strain evidence="5">ATCC 18224 / CBS 334.59 / QM 7333</strain>
    </source>
</reference>
<dbReference type="PANTHER" id="PTHR13452:SF10">
    <property type="entry name" value="THUMP DOMAIN-CONTAINING PROTEIN 1"/>
    <property type="match status" value="1"/>
</dbReference>
<proteinExistence type="predicted"/>
<keyword evidence="1" id="KW-0694">RNA-binding</keyword>
<dbReference type="Proteomes" id="UP000001294">
    <property type="component" value="Unassembled WGS sequence"/>
</dbReference>
<evidence type="ECO:0000313" key="5">
    <source>
        <dbReference type="Proteomes" id="UP000001294"/>
    </source>
</evidence>
<protein>
    <submittedName>
        <fullName evidence="4">THUMP domain protein</fullName>
    </submittedName>
</protein>
<dbReference type="InterPro" id="IPR004114">
    <property type="entry name" value="THUMP_dom"/>
</dbReference>
<feature type="region of interest" description="Disordered" evidence="2">
    <location>
        <begin position="1"/>
        <end position="25"/>
    </location>
</feature>
<dbReference type="EMBL" id="DS995899">
    <property type="protein sequence ID" value="EEA27449.1"/>
    <property type="molecule type" value="Genomic_DNA"/>
</dbReference>
<dbReference type="PANTHER" id="PTHR13452">
    <property type="entry name" value="THUMP DOMAIN CONTAINING PROTEIN 1-RELATED"/>
    <property type="match status" value="1"/>
</dbReference>
<reference evidence="4" key="1">
    <citation type="submission" date="2007-10" db="EMBL/GenBank/DDBJ databases">
        <authorList>
            <person name="Zhao H."/>
            <person name="Waite J.H."/>
        </authorList>
    </citation>
    <scope>NUCLEOTIDE SEQUENCE</scope>
    <source>
        <strain evidence="4">ATCC 18224</strain>
    </source>
</reference>
<dbReference type="CDD" id="cd11717">
    <property type="entry name" value="THUMP_THUMPD1_like"/>
    <property type="match status" value="1"/>
</dbReference>
<keyword evidence="5" id="KW-1185">Reference proteome</keyword>
<sequence>MASRPTNRVSKPKKGGSTYKKSKGGPAYKVSFEAGDAGVFITCDMGREGKCAGEVLDLFTEYYEKSSGNQDRSQAISHNADDEDDDDDDDIEAQIRKEVEGLKPKSSKPRLFQKVTSNMPCIVLYRVDKSIDPVKLVHDICEDARTNPDQRKSRWIKRMTPLTQIRKVLSVDLAAFAKEVLQPYFHADGVPKKYAIRPAVRNNNTLSRDVVIQTVAAAVGPGYKVDLKNPDYTIVVEIVQNVIGMSVVGSDYDALKRFNLMEIYSPTPKPQQNPAP</sequence>
<dbReference type="InterPro" id="IPR040183">
    <property type="entry name" value="THUMPD1-like"/>
</dbReference>
<dbReference type="OrthoDB" id="367221at2759"/>
<dbReference type="SMART" id="SM00981">
    <property type="entry name" value="THUMP"/>
    <property type="match status" value="1"/>
</dbReference>
<dbReference type="EMBL" id="DS995899">
    <property type="protein sequence ID" value="EEA27450.1"/>
    <property type="molecule type" value="Genomic_DNA"/>
</dbReference>
<dbReference type="GO" id="GO:0003723">
    <property type="term" value="F:RNA binding"/>
    <property type="evidence" value="ECO:0007669"/>
    <property type="project" value="UniProtKB-UniRule"/>
</dbReference>
<dbReference type="AlphaFoldDB" id="B6Q5N8"/>
<feature type="compositionally biased region" description="Polar residues" evidence="2">
    <location>
        <begin position="68"/>
        <end position="77"/>
    </location>
</feature>
<gene>
    <name evidence="4" type="ORF">PMAA_023260</name>
</gene>
<name>B6Q5N8_TALMQ</name>
<dbReference type="SUPFAM" id="SSF143437">
    <property type="entry name" value="THUMP domain-like"/>
    <property type="match status" value="1"/>
</dbReference>
<dbReference type="Pfam" id="PF02926">
    <property type="entry name" value="THUMP"/>
    <property type="match status" value="1"/>
</dbReference>
<feature type="domain" description="THUMP" evidence="3">
    <location>
        <begin position="144"/>
        <end position="249"/>
    </location>
</feature>
<dbReference type="PROSITE" id="PS51165">
    <property type="entry name" value="THUMP"/>
    <property type="match status" value="1"/>
</dbReference>
<dbReference type="VEuPathDB" id="FungiDB:PMAA_023260"/>
<organism evidence="4 5">
    <name type="scientific">Talaromyces marneffei (strain ATCC 18224 / CBS 334.59 / QM 7333)</name>
    <name type="common">Penicillium marneffei</name>
    <dbReference type="NCBI Taxonomy" id="441960"/>
    <lineage>
        <taxon>Eukaryota</taxon>
        <taxon>Fungi</taxon>
        <taxon>Dikarya</taxon>
        <taxon>Ascomycota</taxon>
        <taxon>Pezizomycotina</taxon>
        <taxon>Eurotiomycetes</taxon>
        <taxon>Eurotiomycetidae</taxon>
        <taxon>Eurotiales</taxon>
        <taxon>Trichocomaceae</taxon>
        <taxon>Talaromyces</taxon>
        <taxon>Talaromyces sect. Talaromyces</taxon>
    </lineage>
</organism>
<feature type="region of interest" description="Disordered" evidence="2">
    <location>
        <begin position="68"/>
        <end position="88"/>
    </location>
</feature>
<dbReference type="Gene3D" id="3.30.2300.10">
    <property type="entry name" value="THUMP superfamily"/>
    <property type="match status" value="1"/>
</dbReference>
<evidence type="ECO:0000256" key="1">
    <source>
        <dbReference type="PROSITE-ProRule" id="PRU00529"/>
    </source>
</evidence>
<evidence type="ECO:0000256" key="2">
    <source>
        <dbReference type="SAM" id="MobiDB-lite"/>
    </source>
</evidence>
<accession>B6Q5N8</accession>
<evidence type="ECO:0000313" key="4">
    <source>
        <dbReference type="EMBL" id="EEA27449.1"/>
    </source>
</evidence>
<evidence type="ECO:0000259" key="3">
    <source>
        <dbReference type="PROSITE" id="PS51165"/>
    </source>
</evidence>